<keyword evidence="3" id="KW-1185">Reference proteome</keyword>
<accession>A0A2H6KDI0</accession>
<feature type="transmembrane region" description="Helical" evidence="1">
    <location>
        <begin position="134"/>
        <end position="152"/>
    </location>
</feature>
<comment type="caution">
    <text evidence="2">The sequence shown here is derived from an EMBL/GenBank/DDBJ whole genome shotgun (WGS) entry which is preliminary data.</text>
</comment>
<reference evidence="2 3" key="1">
    <citation type="journal article" date="2017" name="BMC Genomics">
        <title>Whole-genome assembly of Babesia ovata and comparative genomics between closely related pathogens.</title>
        <authorList>
            <person name="Yamagishi J."/>
            <person name="Asada M."/>
            <person name="Hakimi H."/>
            <person name="Tanaka T.Q."/>
            <person name="Sugimoto C."/>
            <person name="Kawazu S."/>
        </authorList>
    </citation>
    <scope>NUCLEOTIDE SEQUENCE [LARGE SCALE GENOMIC DNA]</scope>
    <source>
        <strain evidence="2 3">Miyake</strain>
    </source>
</reference>
<keyword evidence="1" id="KW-0812">Transmembrane</keyword>
<gene>
    <name evidence="2" type="ORF">BOVATA_025270</name>
</gene>
<dbReference type="GeneID" id="39874804"/>
<dbReference type="Proteomes" id="UP000236319">
    <property type="component" value="Unassembled WGS sequence"/>
</dbReference>
<evidence type="ECO:0000313" key="3">
    <source>
        <dbReference type="Proteomes" id="UP000236319"/>
    </source>
</evidence>
<dbReference type="RefSeq" id="XP_028867277.1">
    <property type="nucleotide sequence ID" value="XM_029011444.1"/>
</dbReference>
<dbReference type="AlphaFoldDB" id="A0A2H6KDI0"/>
<protein>
    <submittedName>
        <fullName evidence="2">Briggsae CBR-LGC-19, putative</fullName>
    </submittedName>
</protein>
<evidence type="ECO:0000256" key="1">
    <source>
        <dbReference type="SAM" id="Phobius"/>
    </source>
</evidence>
<sequence length="216" mass="24794">MCSLDTYCHGSFRSCSLPLLRRLFLLKPPSKQFAGIFDLCDFLLDAVGICTLENKNGLLNLCFERFPNSTSETILIKLCLKLFSRLTLPSKQSLNQAVMTKNIIRPARNSLVKLPISAERIEIMLYRTLNAKQTFSVFTFPTFSFILLPLFPPNLPKLLMNMFENLFEFLLLLRSEPSKLLAKPLNRLVNFTNFIVKLLLDLTLELFIHTDQSLLN</sequence>
<keyword evidence="1" id="KW-1133">Transmembrane helix</keyword>
<dbReference type="VEuPathDB" id="PiroplasmaDB:BOVATA_025270"/>
<name>A0A2H6KDI0_9APIC</name>
<evidence type="ECO:0000313" key="2">
    <source>
        <dbReference type="EMBL" id="GBE61034.1"/>
    </source>
</evidence>
<proteinExistence type="predicted"/>
<organism evidence="2 3">
    <name type="scientific">Babesia ovata</name>
    <dbReference type="NCBI Taxonomy" id="189622"/>
    <lineage>
        <taxon>Eukaryota</taxon>
        <taxon>Sar</taxon>
        <taxon>Alveolata</taxon>
        <taxon>Apicomplexa</taxon>
        <taxon>Aconoidasida</taxon>
        <taxon>Piroplasmida</taxon>
        <taxon>Babesiidae</taxon>
        <taxon>Babesia</taxon>
    </lineage>
</organism>
<keyword evidence="1" id="KW-0472">Membrane</keyword>
<dbReference type="EMBL" id="BDSA01000002">
    <property type="protein sequence ID" value="GBE61034.1"/>
    <property type="molecule type" value="Genomic_DNA"/>
</dbReference>